<keyword evidence="5" id="KW-1185">Reference proteome</keyword>
<dbReference type="RefSeq" id="WP_054278129.1">
    <property type="nucleotide sequence ID" value="NZ_LHQM01000003.1"/>
</dbReference>
<dbReference type="PROSITE" id="PS51186">
    <property type="entry name" value="GNAT"/>
    <property type="match status" value="1"/>
</dbReference>
<dbReference type="InterPro" id="IPR000182">
    <property type="entry name" value="GNAT_dom"/>
</dbReference>
<organism evidence="4 5">
    <name type="scientific">Streptococcus phocae</name>
    <dbReference type="NCBI Taxonomy" id="119224"/>
    <lineage>
        <taxon>Bacteria</taxon>
        <taxon>Bacillati</taxon>
        <taxon>Bacillota</taxon>
        <taxon>Bacilli</taxon>
        <taxon>Lactobacillales</taxon>
        <taxon>Streptococcaceae</taxon>
        <taxon>Streptococcus</taxon>
    </lineage>
</organism>
<evidence type="ECO:0000313" key="4">
    <source>
        <dbReference type="EMBL" id="KPJ23229.1"/>
    </source>
</evidence>
<dbReference type="PANTHER" id="PTHR43877">
    <property type="entry name" value="AMINOALKYLPHOSPHONATE N-ACETYLTRANSFERASE-RELATED-RELATED"/>
    <property type="match status" value="1"/>
</dbReference>
<keyword evidence="2" id="KW-0012">Acyltransferase</keyword>
<feature type="domain" description="N-acetyltransferase" evidence="3">
    <location>
        <begin position="7"/>
        <end position="150"/>
    </location>
</feature>
<dbReference type="PATRIC" id="fig|119224.3.peg.937"/>
<dbReference type="CDD" id="cd04301">
    <property type="entry name" value="NAT_SF"/>
    <property type="match status" value="1"/>
</dbReference>
<dbReference type="AlphaFoldDB" id="A0A0P6S7K2"/>
<sequence>MANDLKIFCKPYEPSDTLALLPLYQELGYPTTLEALQKRLTKLLSNKDYQLLLALSDGHICGFVAFAKLHFFEKDGSYLRILGLVVGSRFRRQGVGKALLDEVKRVAKTESCKAIALNSGNKASRQAAHHFYQANGFLASSTGFTFEMSF</sequence>
<dbReference type="EMBL" id="LHQM01000003">
    <property type="protein sequence ID" value="KPJ23229.1"/>
    <property type="molecule type" value="Genomic_DNA"/>
</dbReference>
<protein>
    <recommendedName>
        <fullName evidence="3">N-acetyltransferase domain-containing protein</fullName>
    </recommendedName>
</protein>
<dbReference type="InterPro" id="IPR016181">
    <property type="entry name" value="Acyl_CoA_acyltransferase"/>
</dbReference>
<dbReference type="Pfam" id="PF00583">
    <property type="entry name" value="Acetyltransf_1"/>
    <property type="match status" value="1"/>
</dbReference>
<evidence type="ECO:0000259" key="3">
    <source>
        <dbReference type="PROSITE" id="PS51186"/>
    </source>
</evidence>
<gene>
    <name evidence="4" type="ORF">AKK44_01005</name>
</gene>
<evidence type="ECO:0000256" key="2">
    <source>
        <dbReference type="ARBA" id="ARBA00023315"/>
    </source>
</evidence>
<accession>A0A0P6S7K2</accession>
<dbReference type="Gene3D" id="3.40.630.30">
    <property type="match status" value="1"/>
</dbReference>
<proteinExistence type="predicted"/>
<keyword evidence="1" id="KW-0808">Transferase</keyword>
<dbReference type="Proteomes" id="UP000049578">
    <property type="component" value="Unassembled WGS sequence"/>
</dbReference>
<dbReference type="SUPFAM" id="SSF55729">
    <property type="entry name" value="Acyl-CoA N-acyltransferases (Nat)"/>
    <property type="match status" value="1"/>
</dbReference>
<dbReference type="GO" id="GO:0016747">
    <property type="term" value="F:acyltransferase activity, transferring groups other than amino-acyl groups"/>
    <property type="evidence" value="ECO:0007669"/>
    <property type="project" value="InterPro"/>
</dbReference>
<dbReference type="STRING" id="119224.AKK44_01005"/>
<dbReference type="InterPro" id="IPR050832">
    <property type="entry name" value="Bact_Acetyltransf"/>
</dbReference>
<evidence type="ECO:0000256" key="1">
    <source>
        <dbReference type="ARBA" id="ARBA00022679"/>
    </source>
</evidence>
<name>A0A0P6S7K2_9STRE</name>
<dbReference type="PANTHER" id="PTHR43877:SF2">
    <property type="entry name" value="AMINOALKYLPHOSPHONATE N-ACETYLTRANSFERASE-RELATED"/>
    <property type="match status" value="1"/>
</dbReference>
<comment type="caution">
    <text evidence="4">The sequence shown here is derived from an EMBL/GenBank/DDBJ whole genome shotgun (WGS) entry which is preliminary data.</text>
</comment>
<reference evidence="4 5" key="1">
    <citation type="submission" date="2015-08" db="EMBL/GenBank/DDBJ databases">
        <title>Genome sequence of Streptococcus phocae subsp. phocae ATCC 51973T isolated from liver specimen obtained from seal.</title>
        <authorList>
            <person name="Avendano-Herrera R."/>
        </authorList>
    </citation>
    <scope>NUCLEOTIDE SEQUENCE [LARGE SCALE GENOMIC DNA]</scope>
    <source>
        <strain evidence="4 5">ATCC 51973</strain>
    </source>
</reference>
<evidence type="ECO:0000313" key="5">
    <source>
        <dbReference type="Proteomes" id="UP000049578"/>
    </source>
</evidence>